<dbReference type="InterPro" id="IPR050109">
    <property type="entry name" value="HTH-type_TetR-like_transc_reg"/>
</dbReference>
<dbReference type="Gene3D" id="1.10.357.10">
    <property type="entry name" value="Tetracycline Repressor, domain 2"/>
    <property type="match status" value="1"/>
</dbReference>
<dbReference type="InterPro" id="IPR009057">
    <property type="entry name" value="Homeodomain-like_sf"/>
</dbReference>
<evidence type="ECO:0000313" key="7">
    <source>
        <dbReference type="Proteomes" id="UP000281112"/>
    </source>
</evidence>
<dbReference type="AlphaFoldDB" id="A0A3N9TFY8"/>
<dbReference type="Pfam" id="PF00440">
    <property type="entry name" value="TetR_N"/>
    <property type="match status" value="1"/>
</dbReference>
<dbReference type="PROSITE" id="PS50977">
    <property type="entry name" value="HTH_TETR_2"/>
    <property type="match status" value="1"/>
</dbReference>
<protein>
    <submittedName>
        <fullName evidence="6">TetR/AcrR family transcriptional regulator</fullName>
    </submittedName>
</protein>
<evidence type="ECO:0000256" key="1">
    <source>
        <dbReference type="ARBA" id="ARBA00023015"/>
    </source>
</evidence>
<evidence type="ECO:0000256" key="2">
    <source>
        <dbReference type="ARBA" id="ARBA00023125"/>
    </source>
</evidence>
<keyword evidence="3" id="KW-0804">Transcription</keyword>
<evidence type="ECO:0000313" key="6">
    <source>
        <dbReference type="EMBL" id="RQW62663.1"/>
    </source>
</evidence>
<dbReference type="GO" id="GO:0000976">
    <property type="term" value="F:transcription cis-regulatory region binding"/>
    <property type="evidence" value="ECO:0007669"/>
    <property type="project" value="TreeGrafter"/>
</dbReference>
<dbReference type="Proteomes" id="UP000281112">
    <property type="component" value="Unassembled WGS sequence"/>
</dbReference>
<evidence type="ECO:0000259" key="5">
    <source>
        <dbReference type="PROSITE" id="PS50977"/>
    </source>
</evidence>
<dbReference type="InterPro" id="IPR001647">
    <property type="entry name" value="HTH_TetR"/>
</dbReference>
<dbReference type="EMBL" id="RJVQ01000005">
    <property type="protein sequence ID" value="RQW62663.1"/>
    <property type="molecule type" value="Genomic_DNA"/>
</dbReference>
<reference evidence="6 7" key="1">
    <citation type="submission" date="2018-11" db="EMBL/GenBank/DDBJ databases">
        <title>Vibrio LJC006 sp. nov., isolated from seawater during the bloom of the enteromorpha.</title>
        <authorList>
            <person name="Liang J."/>
        </authorList>
    </citation>
    <scope>NUCLEOTIDE SEQUENCE [LARGE SCALE GENOMIC DNA]</scope>
    <source>
        <strain evidence="6 7">LJC006</strain>
    </source>
</reference>
<dbReference type="PANTHER" id="PTHR30055">
    <property type="entry name" value="HTH-TYPE TRANSCRIPTIONAL REGULATOR RUTR"/>
    <property type="match status" value="1"/>
</dbReference>
<dbReference type="PROSITE" id="PS01081">
    <property type="entry name" value="HTH_TETR_1"/>
    <property type="match status" value="1"/>
</dbReference>
<evidence type="ECO:0000256" key="3">
    <source>
        <dbReference type="ARBA" id="ARBA00023163"/>
    </source>
</evidence>
<dbReference type="SUPFAM" id="SSF46689">
    <property type="entry name" value="Homeodomain-like"/>
    <property type="match status" value="1"/>
</dbReference>
<name>A0A3N9TFY8_9VIBR</name>
<dbReference type="InterPro" id="IPR023772">
    <property type="entry name" value="DNA-bd_HTH_TetR-type_CS"/>
</dbReference>
<dbReference type="PANTHER" id="PTHR30055:SF234">
    <property type="entry name" value="HTH-TYPE TRANSCRIPTIONAL REGULATOR BETI"/>
    <property type="match status" value="1"/>
</dbReference>
<dbReference type="PRINTS" id="PR00455">
    <property type="entry name" value="HTHTETR"/>
</dbReference>
<proteinExistence type="predicted"/>
<accession>A0A3N9TFY8</accession>
<gene>
    <name evidence="6" type="ORF">EES38_13130</name>
</gene>
<keyword evidence="7" id="KW-1185">Reference proteome</keyword>
<keyword evidence="2 4" id="KW-0238">DNA-binding</keyword>
<comment type="caution">
    <text evidence="6">The sequence shown here is derived from an EMBL/GenBank/DDBJ whole genome shotgun (WGS) entry which is preliminary data.</text>
</comment>
<keyword evidence="1" id="KW-0805">Transcription regulation</keyword>
<dbReference type="GO" id="GO:0003700">
    <property type="term" value="F:DNA-binding transcription factor activity"/>
    <property type="evidence" value="ECO:0007669"/>
    <property type="project" value="TreeGrafter"/>
</dbReference>
<sequence length="193" mass="22343">MSTLNFKLCERSNMVQTTKRERTKQHILEKAWALFEQDGYEQTTTRAIARAAKVSDGTVFSHFATKVDLLRAGMEKKIAHIFESEVKRLECPTYEDLLRLCRAYYDYYFLYPELGRVLLNDALWQLDKFAHIQTQIQQIFSNPNANIGPQQADIIFDCYLMTLITHLSNPQSSAESAFSVLKNKLSYIINNES</sequence>
<evidence type="ECO:0000256" key="4">
    <source>
        <dbReference type="PROSITE-ProRule" id="PRU00335"/>
    </source>
</evidence>
<feature type="domain" description="HTH tetR-type" evidence="5">
    <location>
        <begin position="21"/>
        <end position="81"/>
    </location>
</feature>
<feature type="DNA-binding region" description="H-T-H motif" evidence="4">
    <location>
        <begin position="44"/>
        <end position="63"/>
    </location>
</feature>
<organism evidence="6 7">
    <name type="scientific">Vibrio viridaestus</name>
    <dbReference type="NCBI Taxonomy" id="2487322"/>
    <lineage>
        <taxon>Bacteria</taxon>
        <taxon>Pseudomonadati</taxon>
        <taxon>Pseudomonadota</taxon>
        <taxon>Gammaproteobacteria</taxon>
        <taxon>Vibrionales</taxon>
        <taxon>Vibrionaceae</taxon>
        <taxon>Vibrio</taxon>
    </lineage>
</organism>